<dbReference type="Gene3D" id="3.20.20.140">
    <property type="entry name" value="Metal-dependent hydrolases"/>
    <property type="match status" value="1"/>
</dbReference>
<dbReference type="OrthoDB" id="9811399at2"/>
<dbReference type="PANTHER" id="PTHR22642">
    <property type="entry name" value="IMIDAZOLONEPROPIONASE"/>
    <property type="match status" value="1"/>
</dbReference>
<dbReference type="Gene3D" id="3.10.310.70">
    <property type="match status" value="1"/>
</dbReference>
<feature type="chain" id="PRO_5007174821" description="Amidohydrolase 3 domain-containing protein" evidence="1">
    <location>
        <begin position="29"/>
        <end position="592"/>
    </location>
</feature>
<dbReference type="EMBL" id="LLZS01000008">
    <property type="protein sequence ID" value="KUR70774.1"/>
    <property type="molecule type" value="Genomic_DNA"/>
</dbReference>
<evidence type="ECO:0000313" key="3">
    <source>
        <dbReference type="EMBL" id="KUR70774.1"/>
    </source>
</evidence>
<keyword evidence="1" id="KW-0732">Signal</keyword>
<dbReference type="InterPro" id="IPR011059">
    <property type="entry name" value="Metal-dep_hydrolase_composite"/>
</dbReference>
<evidence type="ECO:0000256" key="1">
    <source>
        <dbReference type="SAM" id="SignalP"/>
    </source>
</evidence>
<protein>
    <recommendedName>
        <fullName evidence="2">Amidohydrolase 3 domain-containing protein</fullName>
    </recommendedName>
</protein>
<dbReference type="AlphaFoldDB" id="A0A124JU20"/>
<dbReference type="Proteomes" id="UP000058012">
    <property type="component" value="Unassembled WGS sequence"/>
</dbReference>
<dbReference type="PANTHER" id="PTHR22642:SF2">
    <property type="entry name" value="PROTEIN LONG AFTER FAR-RED 3"/>
    <property type="match status" value="1"/>
</dbReference>
<feature type="domain" description="Amidohydrolase 3" evidence="2">
    <location>
        <begin position="77"/>
        <end position="579"/>
    </location>
</feature>
<dbReference type="Pfam" id="PF07969">
    <property type="entry name" value="Amidohydro_3"/>
    <property type="match status" value="1"/>
</dbReference>
<reference evidence="3 4" key="1">
    <citation type="submission" date="2015-10" db="EMBL/GenBank/DDBJ databases">
        <title>Draft genome sequence of Novosphingobium fuchskuhlense DSM 25065 isolated from a surface water sample of the southwest basin of Lake Grosse Fuchskuhle.</title>
        <authorList>
            <person name="Ruckert C."/>
            <person name="Winkler A."/>
            <person name="Glaeser J."/>
            <person name="Grossart H.-P."/>
            <person name="Kalinowski J."/>
            <person name="Glaeser S."/>
        </authorList>
    </citation>
    <scope>NUCLEOTIDE SEQUENCE [LARGE SCALE GENOMIC DNA]</scope>
    <source>
        <strain evidence="3 4">FNE08-7</strain>
    </source>
</reference>
<keyword evidence="4" id="KW-1185">Reference proteome</keyword>
<dbReference type="RefSeq" id="WP_067911487.1">
    <property type="nucleotide sequence ID" value="NZ_KQ954245.1"/>
</dbReference>
<evidence type="ECO:0000313" key="4">
    <source>
        <dbReference type="Proteomes" id="UP000058012"/>
    </source>
</evidence>
<evidence type="ECO:0000259" key="2">
    <source>
        <dbReference type="Pfam" id="PF07969"/>
    </source>
</evidence>
<organism evidence="3 4">
    <name type="scientific">Novosphingobium fuchskuhlense</name>
    <dbReference type="NCBI Taxonomy" id="1117702"/>
    <lineage>
        <taxon>Bacteria</taxon>
        <taxon>Pseudomonadati</taxon>
        <taxon>Pseudomonadota</taxon>
        <taxon>Alphaproteobacteria</taxon>
        <taxon>Sphingomonadales</taxon>
        <taxon>Sphingomonadaceae</taxon>
        <taxon>Novosphingobium</taxon>
    </lineage>
</organism>
<accession>A0A124JU20</accession>
<comment type="caution">
    <text evidence="3">The sequence shown here is derived from an EMBL/GenBank/DDBJ whole genome shotgun (WGS) entry which is preliminary data.</text>
</comment>
<name>A0A124JU20_9SPHN</name>
<dbReference type="InterPro" id="IPR033932">
    <property type="entry name" value="YtcJ-like"/>
</dbReference>
<feature type="signal peptide" evidence="1">
    <location>
        <begin position="1"/>
        <end position="28"/>
    </location>
</feature>
<dbReference type="SUPFAM" id="SSF51338">
    <property type="entry name" value="Composite domain of metallo-dependent hydrolases"/>
    <property type="match status" value="1"/>
</dbReference>
<dbReference type="SUPFAM" id="SSF51556">
    <property type="entry name" value="Metallo-dependent hydrolases"/>
    <property type="match status" value="1"/>
</dbReference>
<dbReference type="STRING" id="1117702.AQZ52_13115"/>
<sequence length="592" mass="63950">MAGARIGKGLWGGLIAAALALPASTAWGKEAVDLILHHGQVITVDRAFTLKTAVAVKGERIVAVGGEELLEAYSAPKVIDLAGKTLMPGFIDTHLHPKPVSPNDIAVQDAKSIVEVQAMLRAKAKELGPGKWITGYGWQESNFAEKRNLSRGDLDAAAPNNPVALLRAGSHSAAYNSAAFKIAKVDKNTPEPATGLIERGPDGEPSGIIRERMDVVSKFIPDPGWDAMRGPTITWLKQMLALGITSFHDASGTIDDEPVGKGGTDSKDLDPLWGQSNMTWKRAREIYAAMGDQLPRITMYIIHPGAERLKAFPYHTGYGDNHLRLGAIGENAVDGGFTGPTAWLLADYKGQPGFRGKGRFTDAELQELVDSAAKLGWQLGLHCIGDAAIVQTIKAYHNALNAIPDPVHGPNDRRWFTDHFTIMPPEDTMATMAQDHVMIAQQPNFLYNLDDRYSALLDDWRLTHNNAIATPVKKFGLFMAFSSDNLPIGPLVGLYAATTRKGPSGAVRGAEEAVSRQEAIRMYTANGAYLSWEENEKGTLEPGKLADMIVLPFDPLTGSAETFLTAKVDMTFVGGKLVYQRPVSGKKVALAK</sequence>
<dbReference type="InterPro" id="IPR032466">
    <property type="entry name" value="Metal_Hydrolase"/>
</dbReference>
<proteinExistence type="predicted"/>
<dbReference type="InterPro" id="IPR013108">
    <property type="entry name" value="Amidohydro_3"/>
</dbReference>
<dbReference type="CDD" id="cd01300">
    <property type="entry name" value="YtcJ_like"/>
    <property type="match status" value="1"/>
</dbReference>
<gene>
    <name evidence="3" type="ORF">AQZ52_13115</name>
</gene>
<dbReference type="GO" id="GO:0016810">
    <property type="term" value="F:hydrolase activity, acting on carbon-nitrogen (but not peptide) bonds"/>
    <property type="evidence" value="ECO:0007669"/>
    <property type="project" value="InterPro"/>
</dbReference>
<dbReference type="Gene3D" id="2.30.40.10">
    <property type="entry name" value="Urease, subunit C, domain 1"/>
    <property type="match status" value="1"/>
</dbReference>